<dbReference type="GO" id="GO:0035514">
    <property type="term" value="F:DNA demethylase activity"/>
    <property type="evidence" value="ECO:0007669"/>
    <property type="project" value="InterPro"/>
</dbReference>
<feature type="compositionally biased region" description="Basic residues" evidence="10">
    <location>
        <begin position="266"/>
        <end position="275"/>
    </location>
</feature>
<dbReference type="PANTHER" id="PTHR46213:SF13">
    <property type="entry name" value="DEMETER-LIKE PROTEIN 2-RELATED"/>
    <property type="match status" value="1"/>
</dbReference>
<accession>A0A2C9VCQ5</accession>
<evidence type="ECO:0000313" key="12">
    <source>
        <dbReference type="EMBL" id="OAY42844.1"/>
    </source>
</evidence>
<dbReference type="PANTHER" id="PTHR46213">
    <property type="entry name" value="TRANSCRIPTIONAL ACTIVATOR DEMETER"/>
    <property type="match status" value="1"/>
</dbReference>
<dbReference type="InterPro" id="IPR028924">
    <property type="entry name" value="Perm-CXXC"/>
</dbReference>
<keyword evidence="4" id="KW-0004">4Fe-4S</keyword>
<dbReference type="EMBL" id="CM004394">
    <property type="protein sequence ID" value="OAY42844.1"/>
    <property type="molecule type" value="Genomic_DNA"/>
</dbReference>
<dbReference type="GO" id="GO:0141166">
    <property type="term" value="P:chromosomal 5-methylcytosine DNA demethylation pathway"/>
    <property type="evidence" value="ECO:0007669"/>
    <property type="project" value="InterPro"/>
</dbReference>
<dbReference type="GO" id="GO:0046872">
    <property type="term" value="F:metal ion binding"/>
    <property type="evidence" value="ECO:0007669"/>
    <property type="project" value="UniProtKB-KW"/>
</dbReference>
<protein>
    <recommendedName>
        <fullName evidence="11">HhH-GPD domain-containing protein</fullName>
    </recommendedName>
</protein>
<dbReference type="InterPro" id="IPR011257">
    <property type="entry name" value="DNA_glycosylase"/>
</dbReference>
<evidence type="ECO:0000313" key="13">
    <source>
        <dbReference type="Proteomes" id="UP000091857"/>
    </source>
</evidence>
<feature type="domain" description="HhH-GPD" evidence="11">
    <location>
        <begin position="1348"/>
        <end position="1497"/>
    </location>
</feature>
<feature type="compositionally biased region" description="Basic residues" evidence="10">
    <location>
        <begin position="300"/>
        <end position="310"/>
    </location>
</feature>
<evidence type="ECO:0000259" key="11">
    <source>
        <dbReference type="SMART" id="SM00478"/>
    </source>
</evidence>
<evidence type="ECO:0000256" key="2">
    <source>
        <dbReference type="ARBA" id="ARBA00004123"/>
    </source>
</evidence>
<reference evidence="13" key="1">
    <citation type="journal article" date="2016" name="Nat. Biotechnol.">
        <title>Sequencing wild and cultivated cassava and related species reveals extensive interspecific hybridization and genetic diversity.</title>
        <authorList>
            <person name="Bredeson J.V."/>
            <person name="Lyons J.B."/>
            <person name="Prochnik S.E."/>
            <person name="Wu G.A."/>
            <person name="Ha C.M."/>
            <person name="Edsinger-Gonzales E."/>
            <person name="Grimwood J."/>
            <person name="Schmutz J."/>
            <person name="Rabbi I.Y."/>
            <person name="Egesi C."/>
            <person name="Nauluvula P."/>
            <person name="Lebot V."/>
            <person name="Ndunguru J."/>
            <person name="Mkamilo G."/>
            <person name="Bart R.S."/>
            <person name="Setter T.L."/>
            <person name="Gleadow R.M."/>
            <person name="Kulakow P."/>
            <person name="Ferguson M.E."/>
            <person name="Rounsley S."/>
            <person name="Rokhsar D.S."/>
        </authorList>
    </citation>
    <scope>NUCLEOTIDE SEQUENCE [LARGE SCALE GENOMIC DNA]</scope>
    <source>
        <strain evidence="13">cv. AM560-2</strain>
    </source>
</reference>
<keyword evidence="9" id="KW-0539">Nucleus</keyword>
<feature type="region of interest" description="Disordered" evidence="10">
    <location>
        <begin position="578"/>
        <end position="618"/>
    </location>
</feature>
<keyword evidence="13" id="KW-1185">Reference proteome</keyword>
<dbReference type="SMART" id="SM00478">
    <property type="entry name" value="ENDO3c"/>
    <property type="match status" value="1"/>
</dbReference>
<dbReference type="InterPro" id="IPR023170">
    <property type="entry name" value="HhH_base_excis_C"/>
</dbReference>
<feature type="compositionally biased region" description="Polar residues" evidence="10">
    <location>
        <begin position="45"/>
        <end position="59"/>
    </location>
</feature>
<feature type="region of interest" description="Disordered" evidence="10">
    <location>
        <begin position="631"/>
        <end position="650"/>
    </location>
</feature>
<evidence type="ECO:0000256" key="7">
    <source>
        <dbReference type="ARBA" id="ARBA00023014"/>
    </source>
</evidence>
<evidence type="ECO:0000256" key="3">
    <source>
        <dbReference type="ARBA" id="ARBA00005646"/>
    </source>
</evidence>
<dbReference type="GO" id="GO:0003906">
    <property type="term" value="F:DNA-(apurinic or apyrimidinic site) endonuclease activity"/>
    <property type="evidence" value="ECO:0007669"/>
    <property type="project" value="UniProtKB-ARBA"/>
</dbReference>
<dbReference type="Proteomes" id="UP000091857">
    <property type="component" value="Chromosome 8"/>
</dbReference>
<sequence>MDVGRENLKEVQIEDSWIPKTPFKPILPKPHVIYTNRQGNQLYQANGSGSKPFSTGLSQETRDGMSSACSNSAVDGNLKAVLGAQKGIAGDTVETCGGLPINGTARWNFTSLLAFQDQTSAATTVAASYKIEDFPLGSNHSSINDAQATPHEHAYDLNLPPGGAADGKTTSQFQIIPLTPEKDATTGCRQVTQMQHVYTYQKENQERNEENGNATLDNNRFQTDTELHELTNNNTSAPICTLIEENHNPGNAGSHAISLNETPQQKPKRKRHRPKVITEGKPRTKPVTAKPSTSTVSPTGKRKYVRKKPLNKAPTTTPAESKDNPTGKRRYVRKKPLNKASTTTPLEVTGGSIDPKALEPANKSCRRSLNFDIEGKPGEEHSKPQEQDVSRGNQSKSTVSIGQGIEVLVEATQAGIPYDLADSVNQMLKDYMLFAEKQAPSTPLPKQTYNPRRKGNDNFQDSHAKVEVQVTIHTVQQNTTQIILPADTQLPSVNPDNSNSSPCTILTDKGKANGSKRKHLSFVQQPDSCNTNLTGIRYNSLPAYQIMFPSIFKKKRTEKGQCSTTSSTSCVTAAEDMGRQEETCPQKDASADPSTSTSNCMISASHSSSNGIPGAHGETGGLQCELQTSGPLISQRERSTRKRSKGPNQIQGLASVAKVATDVLHCDCKTQVMADKNEHQVEDSNRPQTCIEALVAEMRGTLKTKKRTKKRFFLVNSTSSSANGEQSHGRIILYNQHQFLAKSLGAPQEVIWRQMSPVDAIVEQLQHLDINRESDGIAYSNHSALVPYKIKDQPNALVLYRRDGSIIPSTDAFEPIKKRRPRPKVYLDEETNRVWKLLLGNINSEGIDGTDEEKAKWWEEEREVFRGRTDSFIARMHLVQGDRRFSQWKGSVVDSVIGVFLTQNVSDHLSSSAFMALAARFPLKSRSNTNPFYEEGTSSAIEKPIVCMPDLEEAIKWNEMSNHSICDQSSMTLHDSELDEEQEVVNSNESSTSSNVIISSTSCIETYYQSKAKTSTTETTNTAYNGNIEEKKSATDDAFSSQNSVILSQNSVDSPSAQIAERRESFPRNNLEVEDLIDRSKFVSWKSSSSFMELLIKAGSNKLHEEVSEGNGTILSNQNPKDEHENTQNAGNDFHTPKIYNVDSPKSSLEASVAPSTNCHLHHIPNLGGVGVEFYKMIAEERRVYEVSNNSRRNSMKEPSSFISESGSQTTDDNNLTVAPQEASRSPTPNNPPYGIQEGQHITTLSQSKPIADLNIVSNSLDQTQNNEMQKEPCMRNPGVTLDIVESSSALNEQENNSQRTESDLIEHGFSEIKEINDMNAANRKAKSRRVGKEIRENVDWDALRKQAEAKGKRQRTPNTMDSLDWEALRCADVNDIAETIKDRGMNNVLAERIKNFLNRLVRDHGSIDLEWLRDIPPDKAKEYLLSVRGLGLKSVECVRLLTLQHLAFPVDTNVGRIAVRLGWVPLQPLPESLQLHLLELYPVLESIQKYIWPRLCKLDQRTLYELHYQMITFGKVFCTKSKPNCNACPMRGECRHFASAFASARLALPGPDEKSIVSSAKNSTNEQNPAVMVEQVPLLLPQATEQSEGNQLLESNLQLEARYGVSNCEPIVEEPSSPEPECPQVTENDMEDALCEDPDEIPTIKLNIEEFTQNLQNYMQENMELQEGDMSKALVALTAEAASIPTPKLKNVSQLRTEHHVYELPDSHPLLQGLERREPDDPCSYLLAIWTPGEMANSVQPPESRCNSQEYGKLCDEKTCFSCNSIREANSQIVRGTLLIPCRTAMRGSFPLNGTYFQVNEVFADHDSSLNPIDVPRTWIWNLPRRTVYFGTSIPTIFKGMTTEAIQHCFWRGYVCVRGFDQKTRAPRPLMARLHFPASKLNKTRGRGSDD</sequence>
<comment type="cofactor">
    <cofactor evidence="1">
        <name>[4Fe-4S] cluster</name>
        <dbReference type="ChEBI" id="CHEBI:49883"/>
    </cofactor>
</comment>
<dbReference type="SMART" id="SM00525">
    <property type="entry name" value="FES"/>
    <property type="match status" value="1"/>
</dbReference>
<comment type="similarity">
    <text evidence="3">Belongs to the DNA glycosylase family. DEMETER subfamily.</text>
</comment>
<keyword evidence="5" id="KW-0479">Metal-binding</keyword>
<name>A0A2C9VCQ5_MANES</name>
<feature type="region of interest" description="Disordered" evidence="10">
    <location>
        <begin position="1111"/>
        <end position="1136"/>
    </location>
</feature>
<dbReference type="InterPro" id="IPR003651">
    <property type="entry name" value="Endonuclease3_FeS-loop_motif"/>
</dbReference>
<dbReference type="InterPro" id="IPR028925">
    <property type="entry name" value="RRM_DME"/>
</dbReference>
<dbReference type="GO" id="GO:0003677">
    <property type="term" value="F:DNA binding"/>
    <property type="evidence" value="ECO:0007669"/>
    <property type="project" value="UniProtKB-KW"/>
</dbReference>
<evidence type="ECO:0000256" key="6">
    <source>
        <dbReference type="ARBA" id="ARBA00023004"/>
    </source>
</evidence>
<dbReference type="SUPFAM" id="SSF48150">
    <property type="entry name" value="DNA-glycosylase"/>
    <property type="match status" value="1"/>
</dbReference>
<evidence type="ECO:0000256" key="1">
    <source>
        <dbReference type="ARBA" id="ARBA00001966"/>
    </source>
</evidence>
<dbReference type="Pfam" id="PF15628">
    <property type="entry name" value="RRM_DME"/>
    <property type="match status" value="1"/>
</dbReference>
<proteinExistence type="inferred from homology"/>
<dbReference type="Gene3D" id="1.10.1670.10">
    <property type="entry name" value="Helix-hairpin-Helix base-excision DNA repair enzymes (C-terminal)"/>
    <property type="match status" value="1"/>
</dbReference>
<dbReference type="FunFam" id="1.10.1670.10:FF:000004">
    <property type="entry name" value="DNA glycosylase/AP lyase ROS1"/>
    <property type="match status" value="1"/>
</dbReference>
<evidence type="ECO:0000256" key="4">
    <source>
        <dbReference type="ARBA" id="ARBA00022485"/>
    </source>
</evidence>
<feature type="compositionally biased region" description="Polar residues" evidence="10">
    <location>
        <begin position="1190"/>
        <end position="1228"/>
    </location>
</feature>
<feature type="region of interest" description="Disordered" evidence="10">
    <location>
        <begin position="45"/>
        <end position="67"/>
    </location>
</feature>
<dbReference type="OrthoDB" id="5607at2759"/>
<dbReference type="Gene3D" id="1.10.340.30">
    <property type="entry name" value="Hypothetical protein, domain 2"/>
    <property type="match status" value="1"/>
</dbReference>
<evidence type="ECO:0000256" key="10">
    <source>
        <dbReference type="SAM" id="MobiDB-lite"/>
    </source>
</evidence>
<comment type="caution">
    <text evidence="12">The sequence shown here is derived from an EMBL/GenBank/DDBJ whole genome shotgun (WGS) entry which is preliminary data.</text>
</comment>
<comment type="subcellular location">
    <subcellularLocation>
        <location evidence="2">Nucleus</location>
    </subcellularLocation>
</comment>
<evidence type="ECO:0000256" key="5">
    <source>
        <dbReference type="ARBA" id="ARBA00022723"/>
    </source>
</evidence>
<feature type="compositionally biased region" description="Basic and acidic residues" evidence="10">
    <location>
        <begin position="373"/>
        <end position="389"/>
    </location>
</feature>
<feature type="compositionally biased region" description="Polar residues" evidence="10">
    <location>
        <begin position="592"/>
        <end position="611"/>
    </location>
</feature>
<dbReference type="GO" id="GO:0006284">
    <property type="term" value="P:base-excision repair"/>
    <property type="evidence" value="ECO:0007669"/>
    <property type="project" value="InterPro"/>
</dbReference>
<dbReference type="CDD" id="cd00056">
    <property type="entry name" value="ENDO3c"/>
    <property type="match status" value="1"/>
</dbReference>
<feature type="compositionally biased region" description="Basic residues" evidence="10">
    <location>
        <begin position="327"/>
        <end position="337"/>
    </location>
</feature>
<evidence type="ECO:0000256" key="8">
    <source>
        <dbReference type="ARBA" id="ARBA00023125"/>
    </source>
</evidence>
<organism evidence="12 13">
    <name type="scientific">Manihot esculenta</name>
    <name type="common">Cassava</name>
    <name type="synonym">Jatropha manihot</name>
    <dbReference type="NCBI Taxonomy" id="3983"/>
    <lineage>
        <taxon>Eukaryota</taxon>
        <taxon>Viridiplantae</taxon>
        <taxon>Streptophyta</taxon>
        <taxon>Embryophyta</taxon>
        <taxon>Tracheophyta</taxon>
        <taxon>Spermatophyta</taxon>
        <taxon>Magnoliopsida</taxon>
        <taxon>eudicotyledons</taxon>
        <taxon>Gunneridae</taxon>
        <taxon>Pentapetalae</taxon>
        <taxon>rosids</taxon>
        <taxon>fabids</taxon>
        <taxon>Malpighiales</taxon>
        <taxon>Euphorbiaceae</taxon>
        <taxon>Crotonoideae</taxon>
        <taxon>Manihoteae</taxon>
        <taxon>Manihot</taxon>
    </lineage>
</organism>
<dbReference type="GO" id="GO:0019104">
    <property type="term" value="F:DNA N-glycosylase activity"/>
    <property type="evidence" value="ECO:0007669"/>
    <property type="project" value="InterPro"/>
</dbReference>
<dbReference type="InterPro" id="IPR003265">
    <property type="entry name" value="HhH-GPD_domain"/>
</dbReference>
<dbReference type="Gramene" id="Manes.08G020500.1.v8.1">
    <property type="protein sequence ID" value="Manes.08G020500.1.v8.1.CDS"/>
    <property type="gene ID" value="Manes.08G020500.v8.1"/>
</dbReference>
<keyword evidence="6" id="KW-0408">Iron</keyword>
<feature type="region of interest" description="Disordered" evidence="10">
    <location>
        <begin position="243"/>
        <end position="397"/>
    </location>
</feature>
<dbReference type="InterPro" id="IPR044811">
    <property type="entry name" value="DME/ROS1"/>
</dbReference>
<dbReference type="GO" id="GO:0005634">
    <property type="term" value="C:nucleus"/>
    <property type="evidence" value="ECO:0007669"/>
    <property type="project" value="UniProtKB-SubCell"/>
</dbReference>
<evidence type="ECO:0000256" key="9">
    <source>
        <dbReference type="ARBA" id="ARBA00023242"/>
    </source>
</evidence>
<keyword evidence="8" id="KW-0238">DNA-binding</keyword>
<keyword evidence="7" id="KW-0411">Iron-sulfur</keyword>
<gene>
    <name evidence="12" type="ORF">MANES_08G020500v8</name>
</gene>
<feature type="region of interest" description="Disordered" evidence="10">
    <location>
        <begin position="1190"/>
        <end position="1238"/>
    </location>
</feature>
<dbReference type="Pfam" id="PF15629">
    <property type="entry name" value="Perm-CXXC"/>
    <property type="match status" value="1"/>
</dbReference>
<dbReference type="GO" id="GO:0051539">
    <property type="term" value="F:4 iron, 4 sulfur cluster binding"/>
    <property type="evidence" value="ECO:0007669"/>
    <property type="project" value="UniProtKB-KW"/>
</dbReference>